<name>A0A5M9MED5_9EURO</name>
<sequence length="189" mass="20704">MNSLGESLPSGTGLLSGKLEIEPEHARLANKAYFIYLIPVKFTARRDKADAAVPIPERLDAANYVPILCVGITVFNTYANKFGYRVVALSRKAEEIPALQLQGLGGAAMVVAMAPDAESIRVLVNRLQSLGKLVILGGCWRCVDQYRPINCLWVFLHGWPSGHALDSEEAIRFAGSQGVNYMVEKFPLE</sequence>
<organism evidence="1 2">
    <name type="scientific">Aspergillus tanneri</name>
    <dbReference type="NCBI Taxonomy" id="1220188"/>
    <lineage>
        <taxon>Eukaryota</taxon>
        <taxon>Fungi</taxon>
        <taxon>Dikarya</taxon>
        <taxon>Ascomycota</taxon>
        <taxon>Pezizomycotina</taxon>
        <taxon>Eurotiomycetes</taxon>
        <taxon>Eurotiomycetidae</taxon>
        <taxon>Eurotiales</taxon>
        <taxon>Aspergillaceae</taxon>
        <taxon>Aspergillus</taxon>
        <taxon>Aspergillus subgen. Circumdati</taxon>
    </lineage>
</organism>
<dbReference type="EMBL" id="QUQM01000005">
    <property type="protein sequence ID" value="KAA8643343.1"/>
    <property type="molecule type" value="Genomic_DNA"/>
</dbReference>
<dbReference type="RefSeq" id="XP_033422705.1">
    <property type="nucleotide sequence ID" value="XM_033574687.1"/>
</dbReference>
<proteinExistence type="predicted"/>
<protein>
    <recommendedName>
        <fullName evidence="3">Alcohol dehydrogenase-like C-terminal domain-containing protein</fullName>
    </recommendedName>
</protein>
<dbReference type="OrthoDB" id="1560166at2759"/>
<dbReference type="GeneID" id="54332812"/>
<accession>A0A5M9MED5</accession>
<dbReference type="Proteomes" id="UP000324241">
    <property type="component" value="Unassembled WGS sequence"/>
</dbReference>
<evidence type="ECO:0000313" key="2">
    <source>
        <dbReference type="Proteomes" id="UP000324241"/>
    </source>
</evidence>
<evidence type="ECO:0000313" key="1">
    <source>
        <dbReference type="EMBL" id="KAA8643343.1"/>
    </source>
</evidence>
<reference evidence="1 2" key="1">
    <citation type="submission" date="2019-08" db="EMBL/GenBank/DDBJ databases">
        <title>The genome sequence of a newly discovered highly antifungal drug resistant Aspergillus species, Aspergillus tanneri NIH 1004.</title>
        <authorList>
            <person name="Mounaud S."/>
            <person name="Singh I."/>
            <person name="Joardar V."/>
            <person name="Pakala S."/>
            <person name="Pakala S."/>
            <person name="Venepally P."/>
            <person name="Chung J.K."/>
            <person name="Losada L."/>
            <person name="Nierman W.C."/>
        </authorList>
    </citation>
    <scope>NUCLEOTIDE SEQUENCE [LARGE SCALE GENOMIC DNA]</scope>
    <source>
        <strain evidence="1 2">NIH1004</strain>
    </source>
</reference>
<dbReference type="AlphaFoldDB" id="A0A5M9MED5"/>
<gene>
    <name evidence="1" type="ORF">ATNIH1004_010110</name>
</gene>
<comment type="caution">
    <text evidence="1">The sequence shown here is derived from an EMBL/GenBank/DDBJ whole genome shotgun (WGS) entry which is preliminary data.</text>
</comment>
<evidence type="ECO:0008006" key="3">
    <source>
        <dbReference type="Google" id="ProtNLM"/>
    </source>
</evidence>
<dbReference type="VEuPathDB" id="FungiDB:EYZ11_009181"/>